<dbReference type="NCBIfam" id="NF002049">
    <property type="entry name" value="PRK00881.1"/>
    <property type="match status" value="1"/>
</dbReference>
<dbReference type="CDD" id="cd01421">
    <property type="entry name" value="IMPCH"/>
    <property type="match status" value="1"/>
</dbReference>
<dbReference type="EMBL" id="JAMWBK010000008">
    <property type="protein sequence ID" value="KAJ8902913.1"/>
    <property type="molecule type" value="Genomic_DNA"/>
</dbReference>
<organism evidence="11 12">
    <name type="scientific">Rhodosorus marinus</name>
    <dbReference type="NCBI Taxonomy" id="101924"/>
    <lineage>
        <taxon>Eukaryota</taxon>
        <taxon>Rhodophyta</taxon>
        <taxon>Stylonematophyceae</taxon>
        <taxon>Stylonematales</taxon>
        <taxon>Stylonemataceae</taxon>
        <taxon>Rhodosorus</taxon>
    </lineage>
</organism>
<keyword evidence="4" id="KW-0808">Transferase</keyword>
<dbReference type="SUPFAM" id="SSF53927">
    <property type="entry name" value="Cytidine deaminase-like"/>
    <property type="match status" value="1"/>
</dbReference>
<dbReference type="GO" id="GO:0004643">
    <property type="term" value="F:phosphoribosylaminoimidazolecarboxamide formyltransferase activity"/>
    <property type="evidence" value="ECO:0007669"/>
    <property type="project" value="UniProtKB-EC"/>
</dbReference>
<evidence type="ECO:0000256" key="4">
    <source>
        <dbReference type="ARBA" id="ARBA00022679"/>
    </source>
</evidence>
<reference evidence="11 12" key="1">
    <citation type="journal article" date="2023" name="Nat. Commun.">
        <title>Origin of minicircular mitochondrial genomes in red algae.</title>
        <authorList>
            <person name="Lee Y."/>
            <person name="Cho C.H."/>
            <person name="Lee Y.M."/>
            <person name="Park S.I."/>
            <person name="Yang J.H."/>
            <person name="West J.A."/>
            <person name="Bhattacharya D."/>
            <person name="Yoon H.S."/>
        </authorList>
    </citation>
    <scope>NUCLEOTIDE SEQUENCE [LARGE SCALE GENOMIC DNA]</scope>
    <source>
        <strain evidence="11 12">CCMP1338</strain>
        <tissue evidence="11">Whole cell</tissue>
    </source>
</reference>
<comment type="pathway">
    <text evidence="1">Purine metabolism; IMP biosynthesis via de novo pathway; IMP from 5-formamido-1-(5-phospho-D-ribosyl)imidazole-4-carboxamide: step 1/1.</text>
</comment>
<dbReference type="AlphaFoldDB" id="A0AAV8UK48"/>
<dbReference type="PIRSF" id="PIRSF000414">
    <property type="entry name" value="AICARFT_IMPCHas"/>
    <property type="match status" value="1"/>
</dbReference>
<dbReference type="InterPro" id="IPR036914">
    <property type="entry name" value="MGS-like_dom_sf"/>
</dbReference>
<comment type="similarity">
    <text evidence="3">Belongs to the PurH family.</text>
</comment>
<dbReference type="SMART" id="SM00798">
    <property type="entry name" value="AICARFT_IMPCHas"/>
    <property type="match status" value="1"/>
</dbReference>
<keyword evidence="6" id="KW-0378">Hydrolase</keyword>
<dbReference type="FunFam" id="3.40.140.20:FF:000001">
    <property type="entry name" value="Bifunctional purine biosynthesis protein PurH"/>
    <property type="match status" value="1"/>
</dbReference>
<comment type="pathway">
    <text evidence="2">Purine metabolism; IMP biosynthesis via de novo pathway; 5-formamido-1-(5-phospho-D-ribosyl)imidazole-4-carboxamide from 5-amino-1-(5-phospho-D-ribosyl)imidazole-4-carboxamide (10-formyl THF route): step 1/1.</text>
</comment>
<dbReference type="PANTHER" id="PTHR11692">
    <property type="entry name" value="BIFUNCTIONAL PURINE BIOSYNTHESIS PROTEIN PURH"/>
    <property type="match status" value="1"/>
</dbReference>
<dbReference type="Proteomes" id="UP001157974">
    <property type="component" value="Unassembled WGS sequence"/>
</dbReference>
<dbReference type="NCBIfam" id="TIGR00355">
    <property type="entry name" value="purH"/>
    <property type="match status" value="1"/>
</dbReference>
<comment type="caution">
    <text evidence="11">The sequence shown here is derived from an EMBL/GenBank/DDBJ whole genome shotgun (WGS) entry which is preliminary data.</text>
</comment>
<evidence type="ECO:0000256" key="6">
    <source>
        <dbReference type="ARBA" id="ARBA00022801"/>
    </source>
</evidence>
<dbReference type="GO" id="GO:0003937">
    <property type="term" value="F:IMP cyclohydrolase activity"/>
    <property type="evidence" value="ECO:0007669"/>
    <property type="project" value="UniProtKB-EC"/>
</dbReference>
<evidence type="ECO:0000313" key="12">
    <source>
        <dbReference type="Proteomes" id="UP001157974"/>
    </source>
</evidence>
<evidence type="ECO:0000256" key="1">
    <source>
        <dbReference type="ARBA" id="ARBA00004844"/>
    </source>
</evidence>
<dbReference type="FunFam" id="3.40.140.20:FF:000002">
    <property type="entry name" value="Bifunctional purine biosynthesis protein PurH"/>
    <property type="match status" value="1"/>
</dbReference>
<dbReference type="SMART" id="SM00851">
    <property type="entry name" value="MGS"/>
    <property type="match status" value="1"/>
</dbReference>
<comment type="catalytic activity">
    <reaction evidence="8">
        <text>(6R)-10-formyltetrahydrofolate + 5-amino-1-(5-phospho-beta-D-ribosyl)imidazole-4-carboxamide = 5-formamido-1-(5-phospho-D-ribosyl)imidazole-4-carboxamide + (6S)-5,6,7,8-tetrahydrofolate</text>
        <dbReference type="Rhea" id="RHEA:22192"/>
        <dbReference type="ChEBI" id="CHEBI:57453"/>
        <dbReference type="ChEBI" id="CHEBI:58467"/>
        <dbReference type="ChEBI" id="CHEBI:58475"/>
        <dbReference type="ChEBI" id="CHEBI:195366"/>
        <dbReference type="EC" id="2.1.2.3"/>
    </reaction>
</comment>
<keyword evidence="12" id="KW-1185">Reference proteome</keyword>
<proteinExistence type="inferred from homology"/>
<dbReference type="InterPro" id="IPR011607">
    <property type="entry name" value="MGS-like_dom"/>
</dbReference>
<dbReference type="HAMAP" id="MF_00139">
    <property type="entry name" value="PurH"/>
    <property type="match status" value="1"/>
</dbReference>
<dbReference type="GO" id="GO:0006189">
    <property type="term" value="P:'de novo' IMP biosynthetic process"/>
    <property type="evidence" value="ECO:0007669"/>
    <property type="project" value="TreeGrafter"/>
</dbReference>
<dbReference type="Gene3D" id="3.40.50.1380">
    <property type="entry name" value="Methylglyoxal synthase-like domain"/>
    <property type="match status" value="1"/>
</dbReference>
<dbReference type="PANTHER" id="PTHR11692:SF0">
    <property type="entry name" value="BIFUNCTIONAL PURINE BIOSYNTHESIS PROTEIN ATIC"/>
    <property type="match status" value="1"/>
</dbReference>
<evidence type="ECO:0000256" key="9">
    <source>
        <dbReference type="ARBA" id="ARBA00050687"/>
    </source>
</evidence>
<evidence type="ECO:0000313" key="11">
    <source>
        <dbReference type="EMBL" id="KAJ8902913.1"/>
    </source>
</evidence>
<dbReference type="InterPro" id="IPR024051">
    <property type="entry name" value="AICAR_Tfase_dup_dom_sf"/>
</dbReference>
<dbReference type="Pfam" id="PF01808">
    <property type="entry name" value="AICARFT_IMPCHas"/>
    <property type="match status" value="1"/>
</dbReference>
<dbReference type="PROSITE" id="PS51855">
    <property type="entry name" value="MGS"/>
    <property type="match status" value="1"/>
</dbReference>
<evidence type="ECO:0000256" key="7">
    <source>
        <dbReference type="ARBA" id="ARBA00023268"/>
    </source>
</evidence>
<feature type="domain" description="MGS-like" evidence="10">
    <location>
        <begin position="50"/>
        <end position="201"/>
    </location>
</feature>
<accession>A0AAV8UK48</accession>
<dbReference type="InterPro" id="IPR002695">
    <property type="entry name" value="PurH-like"/>
</dbReference>
<dbReference type="InterPro" id="IPR016193">
    <property type="entry name" value="Cytidine_deaminase-like"/>
</dbReference>
<dbReference type="Pfam" id="PF02142">
    <property type="entry name" value="MGS"/>
    <property type="match status" value="1"/>
</dbReference>
<name>A0AAV8UK48_9RHOD</name>
<dbReference type="GO" id="GO:0005829">
    <property type="term" value="C:cytosol"/>
    <property type="evidence" value="ECO:0007669"/>
    <property type="project" value="TreeGrafter"/>
</dbReference>
<comment type="catalytic activity">
    <reaction evidence="9">
        <text>IMP + H2O = 5-formamido-1-(5-phospho-D-ribosyl)imidazole-4-carboxamide</text>
        <dbReference type="Rhea" id="RHEA:18445"/>
        <dbReference type="ChEBI" id="CHEBI:15377"/>
        <dbReference type="ChEBI" id="CHEBI:58053"/>
        <dbReference type="ChEBI" id="CHEBI:58467"/>
        <dbReference type="EC" id="3.5.4.10"/>
    </reaction>
</comment>
<evidence type="ECO:0000256" key="3">
    <source>
        <dbReference type="ARBA" id="ARBA00007667"/>
    </source>
</evidence>
<evidence type="ECO:0000259" key="10">
    <source>
        <dbReference type="PROSITE" id="PS51855"/>
    </source>
</evidence>
<protein>
    <recommendedName>
        <fullName evidence="10">MGS-like domain-containing protein</fullName>
    </recommendedName>
</protein>
<evidence type="ECO:0000256" key="2">
    <source>
        <dbReference type="ARBA" id="ARBA00004954"/>
    </source>
</evidence>
<dbReference type="SUPFAM" id="SSF52335">
    <property type="entry name" value="Methylglyoxal synthase-like"/>
    <property type="match status" value="1"/>
</dbReference>
<sequence length="578" mass="62160">MAFVPSLWTGLRVDAESIMVSRRRGNASNLKGIRCRMESAEPAVETEEVNSDPKGLVRIKRVLVSVSDKTSIVNLCQFLTGIGVEVISTGGSAKILMENGVAVTEVSDYTQFPELLDGRLKTLNPKIHGGLLGIRGNEEHLQAMAEHGILPIDACVVNLYPFEETVNSGEDFGTCVENIDVGGPAMIRAAAKNFKSVTVVTEVDQYAELLTELAENDGCTTLALREKYAGAAYARTAVYDANIASWFSMQGEEHFPERLVISGILKQRLRYGENPHQRAAFYVSDGPKRLGAATSEIIQGKELSYNNIADTDAAWELVCEFNEPAVAIIKHANPCGAAVGVNPMDAYIRALACDPISAFGGIVAFNRTLDKDAAEEVIKTFTEVVIAPDSTAEALQVLSQKKNLRVLLTGGIPADEPGWTVKSVASGYLVQDRDAGSVTEAQLQIVTKRAPTAQEITDMLFAWKVCKYVKSNAIVFAKDGSTVGQGAGQMSRVDSARIAALKAKETSEAAQEEEVRTKGSVAASDAFFPFPDGVEVCADAGATAIIQPGGSKRDEEVIAAADARGMTMVFTEMRHFRH</sequence>
<keyword evidence="5" id="KW-0658">Purine biosynthesis</keyword>
<keyword evidence="7" id="KW-0511">Multifunctional enzyme</keyword>
<evidence type="ECO:0000256" key="8">
    <source>
        <dbReference type="ARBA" id="ARBA00050488"/>
    </source>
</evidence>
<evidence type="ECO:0000256" key="5">
    <source>
        <dbReference type="ARBA" id="ARBA00022755"/>
    </source>
</evidence>
<gene>
    <name evidence="11" type="ORF">NDN08_006231</name>
</gene>
<dbReference type="FunFam" id="3.40.50.1380:FF:000001">
    <property type="entry name" value="Bifunctional purine biosynthesis protein PurH"/>
    <property type="match status" value="1"/>
</dbReference>
<dbReference type="Gene3D" id="3.40.140.20">
    <property type="match status" value="2"/>
</dbReference>